<sequence>MTLISKQPNIIDALSVFYGTRYKTKHFFTYLSVESCISLLKTNKWFYAYKKLLYNLCTVQLSCLRGIIRKKDNFTTYCAILKNMQNNKSFNNKIKEYIIRISYNIFMAKDKI</sequence>
<accession>A0A6C0KJG7</accession>
<organism evidence="1">
    <name type="scientific">viral metagenome</name>
    <dbReference type="NCBI Taxonomy" id="1070528"/>
    <lineage>
        <taxon>unclassified sequences</taxon>
        <taxon>metagenomes</taxon>
        <taxon>organismal metagenomes</taxon>
    </lineage>
</organism>
<proteinExistence type="predicted"/>
<dbReference type="EMBL" id="MN740918">
    <property type="protein sequence ID" value="QHU17779.1"/>
    <property type="molecule type" value="Genomic_DNA"/>
</dbReference>
<name>A0A6C0KJG7_9ZZZZ</name>
<reference evidence="1" key="1">
    <citation type="journal article" date="2020" name="Nature">
        <title>Giant virus diversity and host interactions through global metagenomics.</title>
        <authorList>
            <person name="Schulz F."/>
            <person name="Roux S."/>
            <person name="Paez-Espino D."/>
            <person name="Jungbluth S."/>
            <person name="Walsh D.A."/>
            <person name="Denef V.J."/>
            <person name="McMahon K.D."/>
            <person name="Konstantinidis K.T."/>
            <person name="Eloe-Fadrosh E.A."/>
            <person name="Kyrpides N.C."/>
            <person name="Woyke T."/>
        </authorList>
    </citation>
    <scope>NUCLEOTIDE SEQUENCE</scope>
    <source>
        <strain evidence="1">GVMAG-S-3300012919-55</strain>
    </source>
</reference>
<protein>
    <submittedName>
        <fullName evidence="1">Uncharacterized protein</fullName>
    </submittedName>
</protein>
<evidence type="ECO:0000313" key="1">
    <source>
        <dbReference type="EMBL" id="QHU17779.1"/>
    </source>
</evidence>
<dbReference type="AlphaFoldDB" id="A0A6C0KJG7"/>